<organism evidence="2 3">
    <name type="scientific">Roseibium aquae</name>
    <dbReference type="NCBI Taxonomy" id="1323746"/>
    <lineage>
        <taxon>Bacteria</taxon>
        <taxon>Pseudomonadati</taxon>
        <taxon>Pseudomonadota</taxon>
        <taxon>Alphaproteobacteria</taxon>
        <taxon>Hyphomicrobiales</taxon>
        <taxon>Stappiaceae</taxon>
        <taxon>Roseibium</taxon>
    </lineage>
</organism>
<keyword evidence="3" id="KW-1185">Reference proteome</keyword>
<reference evidence="2" key="1">
    <citation type="journal article" date="2014" name="Int. J. Syst. Evol. Microbiol.">
        <title>Complete genome sequence of Corynebacterium casei LMG S-19264T (=DSM 44701T), isolated from a smear-ripened cheese.</title>
        <authorList>
            <consortium name="US DOE Joint Genome Institute (JGI-PGF)"/>
            <person name="Walter F."/>
            <person name="Albersmeier A."/>
            <person name="Kalinowski J."/>
            <person name="Ruckert C."/>
        </authorList>
    </citation>
    <scope>NUCLEOTIDE SEQUENCE</scope>
    <source>
        <strain evidence="2">CGMCC 1.12426</strain>
    </source>
</reference>
<feature type="signal peptide" evidence="1">
    <location>
        <begin position="1"/>
        <end position="32"/>
    </location>
</feature>
<accession>A0A916T6Y9</accession>
<name>A0A916T6Y9_9HYPH</name>
<proteinExistence type="predicted"/>
<feature type="chain" id="PRO_5037459896" description="YpeB-like protein with protease inhibitory function" evidence="1">
    <location>
        <begin position="33"/>
        <end position="143"/>
    </location>
</feature>
<dbReference type="Proteomes" id="UP000605148">
    <property type="component" value="Unassembled WGS sequence"/>
</dbReference>
<sequence>MITFHSSKARRALALIALLASVAALPLPAASASPQASISNSGGVAAGFRSVEHPGRAGEFRHGPDERWLHRKLGPRQIRQSLRQRGFYQIRFLKERPHVYVVRAIGWRGHPVRLVVDARTGEILRGRPIRNGYNWGYGWSQGW</sequence>
<gene>
    <name evidence="2" type="ORF">GCM10011316_00520</name>
</gene>
<dbReference type="EMBL" id="BMFA01000001">
    <property type="protein sequence ID" value="GGB32302.1"/>
    <property type="molecule type" value="Genomic_DNA"/>
</dbReference>
<evidence type="ECO:0000313" key="2">
    <source>
        <dbReference type="EMBL" id="GGB32302.1"/>
    </source>
</evidence>
<evidence type="ECO:0008006" key="4">
    <source>
        <dbReference type="Google" id="ProtNLM"/>
    </source>
</evidence>
<protein>
    <recommendedName>
        <fullName evidence="4">YpeB-like protein with protease inhibitory function</fullName>
    </recommendedName>
</protein>
<keyword evidence="1" id="KW-0732">Signal</keyword>
<dbReference type="AlphaFoldDB" id="A0A916T6Y9"/>
<comment type="caution">
    <text evidence="2">The sequence shown here is derived from an EMBL/GenBank/DDBJ whole genome shotgun (WGS) entry which is preliminary data.</text>
</comment>
<reference evidence="2" key="2">
    <citation type="submission" date="2020-09" db="EMBL/GenBank/DDBJ databases">
        <authorList>
            <person name="Sun Q."/>
            <person name="Zhou Y."/>
        </authorList>
    </citation>
    <scope>NUCLEOTIDE SEQUENCE</scope>
    <source>
        <strain evidence="2">CGMCC 1.12426</strain>
    </source>
</reference>
<evidence type="ECO:0000313" key="3">
    <source>
        <dbReference type="Proteomes" id="UP000605148"/>
    </source>
</evidence>
<evidence type="ECO:0000256" key="1">
    <source>
        <dbReference type="SAM" id="SignalP"/>
    </source>
</evidence>